<organism evidence="5 6">
    <name type="scientific">Alkalimonas amylolytica</name>
    <dbReference type="NCBI Taxonomy" id="152573"/>
    <lineage>
        <taxon>Bacteria</taxon>
        <taxon>Pseudomonadati</taxon>
        <taxon>Pseudomonadota</taxon>
        <taxon>Gammaproteobacteria</taxon>
        <taxon>Alkalimonas</taxon>
    </lineage>
</organism>
<dbReference type="PANTHER" id="PTHR45527:SF1">
    <property type="entry name" value="FATTY ACID SYNTHASE"/>
    <property type="match status" value="1"/>
</dbReference>
<evidence type="ECO:0000313" key="6">
    <source>
        <dbReference type="Proteomes" id="UP000198773"/>
    </source>
</evidence>
<dbReference type="InterPro" id="IPR036736">
    <property type="entry name" value="ACP-like_sf"/>
</dbReference>
<dbReference type="InterPro" id="IPR009081">
    <property type="entry name" value="PP-bd_ACP"/>
</dbReference>
<evidence type="ECO:0000256" key="1">
    <source>
        <dbReference type="ARBA" id="ARBA00001957"/>
    </source>
</evidence>
<dbReference type="CDD" id="cd19531">
    <property type="entry name" value="LCL_NRPS-like"/>
    <property type="match status" value="1"/>
</dbReference>
<sequence length="560" mass="62391">MAVIWQELLGVERVGRRDNFFALGGHSLLATRLASHIRQQLGVNVALRSLFEHNDLVGQAALVVQTEQGEAIPAIVPVQQEGPLPLSFAQQRLWLLDQIEGGSRHYHMPVVLQLRGELDSVVAQQALQQIVQRHAVLRTRFAMDADGEPYQEVREDAQIILQMEDVQALESDAQASAVRALMASALEQPFDLSQDLMLRVLLIRQSLDEYVLVTNMHHIASDGWSMGVLVKEFVELYRAGVEGIKAELPELTVQYGDYAAWQRDYLQGEVLERQLSYWREQLADAPVLHGLPLDKVRPKQQSFVGRTVQSELGVAQTQGLKQLCQQEGATLFMGLHAVFSALLSRYSNETDIVVGSPVANREQSEVAGLIGFFVNTLVLRSEVSANAGLVDLVRQSKERCLSAYAHQQVPFEKLVDVLQVERSLSHHPLFQVMLVLQNNEVTELTLPGLTLSPMASAEDSAKFDLTLTVQEVNHILQLSWNYNSDLFEAATIVRMAEHFTRLVTEALQAPTTSVHGLELLSGGDMDQFNHWNNTATEHPVASLLHEPFEAMARQYPAAIA</sequence>
<dbReference type="GO" id="GO:0031177">
    <property type="term" value="F:phosphopantetheine binding"/>
    <property type="evidence" value="ECO:0007669"/>
    <property type="project" value="TreeGrafter"/>
</dbReference>
<dbReference type="Pfam" id="PF00668">
    <property type="entry name" value="Condensation"/>
    <property type="match status" value="1"/>
</dbReference>
<keyword evidence="6" id="KW-1185">Reference proteome</keyword>
<dbReference type="GO" id="GO:0044550">
    <property type="term" value="P:secondary metabolite biosynthetic process"/>
    <property type="evidence" value="ECO:0007669"/>
    <property type="project" value="TreeGrafter"/>
</dbReference>
<reference evidence="5 6" key="1">
    <citation type="submission" date="2016-10" db="EMBL/GenBank/DDBJ databases">
        <authorList>
            <person name="de Groot N.N."/>
        </authorList>
    </citation>
    <scope>NUCLEOTIDE SEQUENCE [LARGE SCALE GENOMIC DNA]</scope>
    <source>
        <strain evidence="5 6">CGMCC 1.3430</strain>
    </source>
</reference>
<dbReference type="GO" id="GO:0003824">
    <property type="term" value="F:catalytic activity"/>
    <property type="evidence" value="ECO:0007669"/>
    <property type="project" value="InterPro"/>
</dbReference>
<accession>A0A1H4G8X3</accession>
<keyword evidence="3" id="KW-0597">Phosphoprotein</keyword>
<dbReference type="InterPro" id="IPR001242">
    <property type="entry name" value="Condensation_dom"/>
</dbReference>
<dbReference type="FunFam" id="1.10.1200.10:FF:000005">
    <property type="entry name" value="Nonribosomal peptide synthetase 1"/>
    <property type="match status" value="1"/>
</dbReference>
<dbReference type="PROSITE" id="PS50075">
    <property type="entry name" value="CARRIER"/>
    <property type="match status" value="1"/>
</dbReference>
<dbReference type="InterPro" id="IPR006162">
    <property type="entry name" value="Ppantetheine_attach_site"/>
</dbReference>
<protein>
    <submittedName>
        <fullName evidence="5">Phosphopantetheine attachment site</fullName>
    </submittedName>
</protein>
<dbReference type="PROSITE" id="PS00012">
    <property type="entry name" value="PHOSPHOPANTETHEINE"/>
    <property type="match status" value="1"/>
</dbReference>
<proteinExistence type="predicted"/>
<dbReference type="STRING" id="152573.SAMN04488051_1261"/>
<dbReference type="Pfam" id="PF00550">
    <property type="entry name" value="PP-binding"/>
    <property type="match status" value="1"/>
</dbReference>
<dbReference type="SUPFAM" id="SSF52777">
    <property type="entry name" value="CoA-dependent acyltransferases"/>
    <property type="match status" value="2"/>
</dbReference>
<evidence type="ECO:0000256" key="2">
    <source>
        <dbReference type="ARBA" id="ARBA00022450"/>
    </source>
</evidence>
<comment type="cofactor">
    <cofactor evidence="1">
        <name>pantetheine 4'-phosphate</name>
        <dbReference type="ChEBI" id="CHEBI:47942"/>
    </cofactor>
</comment>
<dbReference type="GO" id="GO:0005829">
    <property type="term" value="C:cytosol"/>
    <property type="evidence" value="ECO:0007669"/>
    <property type="project" value="TreeGrafter"/>
</dbReference>
<dbReference type="AlphaFoldDB" id="A0A1H4G8X3"/>
<dbReference type="Gene3D" id="1.10.1200.10">
    <property type="entry name" value="ACP-like"/>
    <property type="match status" value="1"/>
</dbReference>
<dbReference type="Gene3D" id="3.30.559.10">
    <property type="entry name" value="Chloramphenicol acetyltransferase-like domain"/>
    <property type="match status" value="1"/>
</dbReference>
<dbReference type="FunFam" id="3.30.559.10:FF:000012">
    <property type="entry name" value="Non-ribosomal peptide synthetase"/>
    <property type="match status" value="1"/>
</dbReference>
<feature type="non-terminal residue" evidence="5">
    <location>
        <position position="560"/>
    </location>
</feature>
<evidence type="ECO:0000259" key="4">
    <source>
        <dbReference type="PROSITE" id="PS50075"/>
    </source>
</evidence>
<dbReference type="Proteomes" id="UP000198773">
    <property type="component" value="Unassembled WGS sequence"/>
</dbReference>
<evidence type="ECO:0000256" key="3">
    <source>
        <dbReference type="ARBA" id="ARBA00022553"/>
    </source>
</evidence>
<gene>
    <name evidence="5" type="ORF">SAMN04488051_1261</name>
</gene>
<name>A0A1H4G8X3_ALKAM</name>
<feature type="domain" description="Carrier" evidence="4">
    <location>
        <begin position="1"/>
        <end position="67"/>
    </location>
</feature>
<dbReference type="InterPro" id="IPR023213">
    <property type="entry name" value="CAT-like_dom_sf"/>
</dbReference>
<evidence type="ECO:0000313" key="5">
    <source>
        <dbReference type="EMBL" id="SEB05318.1"/>
    </source>
</evidence>
<dbReference type="Gene3D" id="3.30.559.30">
    <property type="entry name" value="Nonribosomal peptide synthetase, condensation domain"/>
    <property type="match status" value="1"/>
</dbReference>
<dbReference type="PANTHER" id="PTHR45527">
    <property type="entry name" value="NONRIBOSOMAL PEPTIDE SYNTHETASE"/>
    <property type="match status" value="1"/>
</dbReference>
<dbReference type="SUPFAM" id="SSF47336">
    <property type="entry name" value="ACP-like"/>
    <property type="match status" value="1"/>
</dbReference>
<keyword evidence="2" id="KW-0596">Phosphopantetheine</keyword>
<dbReference type="GO" id="GO:0043041">
    <property type="term" value="P:amino acid activation for nonribosomal peptide biosynthetic process"/>
    <property type="evidence" value="ECO:0007669"/>
    <property type="project" value="TreeGrafter"/>
</dbReference>
<dbReference type="EMBL" id="FNRM01000026">
    <property type="protein sequence ID" value="SEB05318.1"/>
    <property type="molecule type" value="Genomic_DNA"/>
</dbReference>